<dbReference type="InterPro" id="IPR052533">
    <property type="entry name" value="WalJ/YycJ-like"/>
</dbReference>
<dbReference type="SMART" id="SM00849">
    <property type="entry name" value="Lactamase_B"/>
    <property type="match status" value="1"/>
</dbReference>
<dbReference type="SUPFAM" id="SSF56281">
    <property type="entry name" value="Metallo-hydrolase/oxidoreductase"/>
    <property type="match status" value="1"/>
</dbReference>
<dbReference type="InterPro" id="IPR001279">
    <property type="entry name" value="Metallo-B-lactamas"/>
</dbReference>
<dbReference type="RefSeq" id="WP_251776561.1">
    <property type="nucleotide sequence ID" value="NZ_JAMKFE010000001.1"/>
</dbReference>
<proteinExistence type="predicted"/>
<accession>A0ABT0YHV5</accession>
<evidence type="ECO:0000259" key="1">
    <source>
        <dbReference type="SMART" id="SM00849"/>
    </source>
</evidence>
<comment type="caution">
    <text evidence="2">The sequence shown here is derived from an EMBL/GenBank/DDBJ whole genome shotgun (WGS) entry which is preliminary data.</text>
</comment>
<protein>
    <submittedName>
        <fullName evidence="2">MBL fold metallo-hydrolase</fullName>
    </submittedName>
</protein>
<feature type="domain" description="Metallo-beta-lactamase" evidence="1">
    <location>
        <begin position="11"/>
        <end position="193"/>
    </location>
</feature>
<evidence type="ECO:0000313" key="3">
    <source>
        <dbReference type="Proteomes" id="UP001165541"/>
    </source>
</evidence>
<dbReference type="Gene3D" id="3.60.15.10">
    <property type="entry name" value="Ribonuclease Z/Hydroxyacylglutathione hydrolase-like"/>
    <property type="match status" value="1"/>
</dbReference>
<reference evidence="2" key="1">
    <citation type="submission" date="2022-05" db="EMBL/GenBank/DDBJ databases">
        <title>Schlegelella sp. nov., isolated from mangrove soil.</title>
        <authorList>
            <person name="Liu Y."/>
            <person name="Ge X."/>
            <person name="Liu W."/>
        </authorList>
    </citation>
    <scope>NUCLEOTIDE SEQUENCE</scope>
    <source>
        <strain evidence="2">S2-27</strain>
    </source>
</reference>
<keyword evidence="3" id="KW-1185">Reference proteome</keyword>
<name>A0ABT0YHV5_9BURK</name>
<dbReference type="PANTHER" id="PTHR47619:SF1">
    <property type="entry name" value="EXODEOXYRIBONUCLEASE WALJ"/>
    <property type="match status" value="1"/>
</dbReference>
<dbReference type="Proteomes" id="UP001165541">
    <property type="component" value="Unassembled WGS sequence"/>
</dbReference>
<sequence>MRFCSVGSGSTGNATLIEAAAGGHVTRVLVDCGFSLRELDTRLARAGVEAAALAAVFVTHEHGDHVGCAVSLSRRHGIPLYMSHGTWRAIGEPDAADVPLHLVRDLTPFTVGNLELTPYTVPHDAREPLQLTCTDGDSKLGILTDAGCATAHLVEQLRACSALLLECNHDPQMLQASRYPPSLRARIAGRLGHLSNGTAAEILAACRHSALRHVVAAHLSEQNNTPAHAAAALAGALSCQADDIIVATPDHGFGWLQA</sequence>
<evidence type="ECO:0000313" key="2">
    <source>
        <dbReference type="EMBL" id="MCM5678307.1"/>
    </source>
</evidence>
<dbReference type="PANTHER" id="PTHR47619">
    <property type="entry name" value="METALLO-HYDROLASE YYCJ-RELATED"/>
    <property type="match status" value="1"/>
</dbReference>
<gene>
    <name evidence="2" type="ORF">M8A51_02050</name>
</gene>
<dbReference type="Pfam" id="PF12706">
    <property type="entry name" value="Lactamase_B_2"/>
    <property type="match status" value="1"/>
</dbReference>
<dbReference type="EMBL" id="JAMKFE010000001">
    <property type="protein sequence ID" value="MCM5678307.1"/>
    <property type="molecule type" value="Genomic_DNA"/>
</dbReference>
<dbReference type="InterPro" id="IPR036866">
    <property type="entry name" value="RibonucZ/Hydroxyglut_hydro"/>
</dbReference>
<organism evidence="2 3">
    <name type="scientific">Caldimonas mangrovi</name>
    <dbReference type="NCBI Taxonomy" id="2944811"/>
    <lineage>
        <taxon>Bacteria</taxon>
        <taxon>Pseudomonadati</taxon>
        <taxon>Pseudomonadota</taxon>
        <taxon>Betaproteobacteria</taxon>
        <taxon>Burkholderiales</taxon>
        <taxon>Sphaerotilaceae</taxon>
        <taxon>Caldimonas</taxon>
    </lineage>
</organism>